<organism evidence="1 2">
    <name type="scientific">Metallococcus carri</name>
    <dbReference type="NCBI Taxonomy" id="1656884"/>
    <lineage>
        <taxon>Bacteria</taxon>
        <taxon>Bacillati</taxon>
        <taxon>Actinomycetota</taxon>
        <taxon>Actinomycetes</taxon>
        <taxon>Micrococcales</taxon>
        <taxon>Dermacoccaceae</taxon>
        <taxon>Metallococcus</taxon>
    </lineage>
</organism>
<protein>
    <submittedName>
        <fullName evidence="1">Uncharacterized protein</fullName>
    </submittedName>
</protein>
<dbReference type="InterPro" id="IPR016181">
    <property type="entry name" value="Acyl_CoA_acyltransferase"/>
</dbReference>
<sequence length="96" mass="10419">MVRAARPSDADDLIELWTLLFEPSATDHVWRDAARDWFEAVVADRHTNCFPVIEVGGAPVATAIGTLDIGVPSPFCLHGRTVQLKNVALPARVGAR</sequence>
<dbReference type="Proteomes" id="UP000744769">
    <property type="component" value="Unassembled WGS sequence"/>
</dbReference>
<dbReference type="Gene3D" id="3.40.630.30">
    <property type="match status" value="1"/>
</dbReference>
<gene>
    <name evidence="1" type="ORF">G9U51_03105</name>
</gene>
<comment type="caution">
    <text evidence="1">The sequence shown here is derived from an EMBL/GenBank/DDBJ whole genome shotgun (WGS) entry which is preliminary data.</text>
</comment>
<evidence type="ECO:0000313" key="1">
    <source>
        <dbReference type="EMBL" id="NHN54770.1"/>
    </source>
</evidence>
<proteinExistence type="predicted"/>
<evidence type="ECO:0000313" key="2">
    <source>
        <dbReference type="Proteomes" id="UP000744769"/>
    </source>
</evidence>
<dbReference type="RefSeq" id="WP_166193024.1">
    <property type="nucleotide sequence ID" value="NZ_JAAOIV010000002.1"/>
</dbReference>
<dbReference type="SUPFAM" id="SSF55729">
    <property type="entry name" value="Acyl-CoA N-acyltransferases (Nat)"/>
    <property type="match status" value="1"/>
</dbReference>
<keyword evidence="2" id="KW-1185">Reference proteome</keyword>
<name>A0A967AZN9_9MICO</name>
<accession>A0A967AZN9</accession>
<dbReference type="EMBL" id="JAAOIV010000002">
    <property type="protein sequence ID" value="NHN54770.1"/>
    <property type="molecule type" value="Genomic_DNA"/>
</dbReference>
<dbReference type="AlphaFoldDB" id="A0A967AZN9"/>
<reference evidence="1" key="1">
    <citation type="submission" date="2020-03" db="EMBL/GenBank/DDBJ databases">
        <title>Draft sequencing of Calidifontibacter sp. DB0510.</title>
        <authorList>
            <person name="Kim D.-U."/>
        </authorList>
    </citation>
    <scope>NUCLEOTIDE SEQUENCE</scope>
    <source>
        <strain evidence="1">DB0510</strain>
    </source>
</reference>